<evidence type="ECO:0000313" key="2">
    <source>
        <dbReference type="EMBL" id="SEA49491.1"/>
    </source>
</evidence>
<dbReference type="Proteomes" id="UP000199656">
    <property type="component" value="Unassembled WGS sequence"/>
</dbReference>
<proteinExistence type="predicted"/>
<evidence type="ECO:0000313" key="3">
    <source>
        <dbReference type="Proteomes" id="UP000199656"/>
    </source>
</evidence>
<dbReference type="STRING" id="408074.SAMN05660909_02178"/>
<evidence type="ECO:0000256" key="1">
    <source>
        <dbReference type="SAM" id="Phobius"/>
    </source>
</evidence>
<keyword evidence="1" id="KW-0812">Transmembrane</keyword>
<dbReference type="EMBL" id="FNRL01000008">
    <property type="protein sequence ID" value="SEA49491.1"/>
    <property type="molecule type" value="Genomic_DNA"/>
</dbReference>
<gene>
    <name evidence="2" type="ORF">SAMN05660909_02178</name>
</gene>
<sequence length="77" mass="8953">MVKSKTSFTPPDLTSVTVYFTILGLRPMYAEAFYLYYTSHNWMLENKAPVKNWKVLAYNWVASFSKGKPLNKKSIHC</sequence>
<keyword evidence="1" id="KW-0472">Membrane</keyword>
<keyword evidence="3" id="KW-1185">Reference proteome</keyword>
<dbReference type="AlphaFoldDB" id="A0A1H4BMX2"/>
<name>A0A1H4BMX2_9BACT</name>
<reference evidence="3" key="1">
    <citation type="submission" date="2016-10" db="EMBL/GenBank/DDBJ databases">
        <authorList>
            <person name="Varghese N."/>
            <person name="Submissions S."/>
        </authorList>
    </citation>
    <scope>NUCLEOTIDE SEQUENCE [LARGE SCALE GENOMIC DNA]</scope>
    <source>
        <strain evidence="3">DSM 23920</strain>
    </source>
</reference>
<accession>A0A1H4BMX2</accession>
<protein>
    <submittedName>
        <fullName evidence="2">Uncharacterized protein</fullName>
    </submittedName>
</protein>
<organism evidence="2 3">
    <name type="scientific">Chitinophaga terrae</name>
    <name type="common">ex Kim and Jung 2007</name>
    <dbReference type="NCBI Taxonomy" id="408074"/>
    <lineage>
        <taxon>Bacteria</taxon>
        <taxon>Pseudomonadati</taxon>
        <taxon>Bacteroidota</taxon>
        <taxon>Chitinophagia</taxon>
        <taxon>Chitinophagales</taxon>
        <taxon>Chitinophagaceae</taxon>
        <taxon>Chitinophaga</taxon>
    </lineage>
</organism>
<feature type="transmembrane region" description="Helical" evidence="1">
    <location>
        <begin position="16"/>
        <end position="37"/>
    </location>
</feature>
<keyword evidence="1" id="KW-1133">Transmembrane helix</keyword>